<reference evidence="1" key="1">
    <citation type="journal article" date="2014" name="Int. J. Syst. Evol. Microbiol.">
        <title>Complete genome sequence of Corynebacterium casei LMG S-19264T (=DSM 44701T), isolated from a smear-ripened cheese.</title>
        <authorList>
            <consortium name="US DOE Joint Genome Institute (JGI-PGF)"/>
            <person name="Walter F."/>
            <person name="Albersmeier A."/>
            <person name="Kalinowski J."/>
            <person name="Ruckert C."/>
        </authorList>
    </citation>
    <scope>NUCLEOTIDE SEQUENCE</scope>
    <source>
        <strain evidence="1">CGMCC 1.15725</strain>
    </source>
</reference>
<gene>
    <name evidence="1" type="ORF">GCM10011611_07220</name>
</gene>
<evidence type="ECO:0000313" key="1">
    <source>
        <dbReference type="EMBL" id="GGF04387.1"/>
    </source>
</evidence>
<dbReference type="PANTHER" id="PTHR11941">
    <property type="entry name" value="ENOYL-COA HYDRATASE-RELATED"/>
    <property type="match status" value="1"/>
</dbReference>
<dbReference type="CDD" id="cd06558">
    <property type="entry name" value="crotonase-like"/>
    <property type="match status" value="1"/>
</dbReference>
<dbReference type="Pfam" id="PF00378">
    <property type="entry name" value="ECH_1"/>
    <property type="match status" value="1"/>
</dbReference>
<dbReference type="Proteomes" id="UP000646365">
    <property type="component" value="Unassembled WGS sequence"/>
</dbReference>
<protein>
    <submittedName>
        <fullName evidence="1">Crotonase</fullName>
    </submittedName>
</protein>
<organism evidence="1 2">
    <name type="scientific">Aliidongia dinghuensis</name>
    <dbReference type="NCBI Taxonomy" id="1867774"/>
    <lineage>
        <taxon>Bacteria</taxon>
        <taxon>Pseudomonadati</taxon>
        <taxon>Pseudomonadota</taxon>
        <taxon>Alphaproteobacteria</taxon>
        <taxon>Rhodospirillales</taxon>
        <taxon>Dongiaceae</taxon>
        <taxon>Aliidongia</taxon>
    </lineage>
</organism>
<comment type="caution">
    <text evidence="1">The sequence shown here is derived from an EMBL/GenBank/DDBJ whole genome shotgun (WGS) entry which is preliminary data.</text>
</comment>
<dbReference type="InterPro" id="IPR029045">
    <property type="entry name" value="ClpP/crotonase-like_dom_sf"/>
</dbReference>
<evidence type="ECO:0000313" key="2">
    <source>
        <dbReference type="Proteomes" id="UP000646365"/>
    </source>
</evidence>
<dbReference type="GO" id="GO:0006635">
    <property type="term" value="P:fatty acid beta-oxidation"/>
    <property type="evidence" value="ECO:0007669"/>
    <property type="project" value="TreeGrafter"/>
</dbReference>
<dbReference type="RefSeq" id="WP_189042639.1">
    <property type="nucleotide sequence ID" value="NZ_BMJQ01000002.1"/>
</dbReference>
<proteinExistence type="predicted"/>
<name>A0A8J3E1R0_9PROT</name>
<dbReference type="SUPFAM" id="SSF52096">
    <property type="entry name" value="ClpP/crotonase"/>
    <property type="match status" value="1"/>
</dbReference>
<dbReference type="AlphaFoldDB" id="A0A8J3E1R0"/>
<dbReference type="EMBL" id="BMJQ01000002">
    <property type="protein sequence ID" value="GGF04387.1"/>
    <property type="molecule type" value="Genomic_DNA"/>
</dbReference>
<dbReference type="PANTHER" id="PTHR11941:SF54">
    <property type="entry name" value="ENOYL-COA HYDRATASE, MITOCHONDRIAL"/>
    <property type="match status" value="1"/>
</dbReference>
<dbReference type="InterPro" id="IPR001753">
    <property type="entry name" value="Enoyl-CoA_hydra/iso"/>
</dbReference>
<accession>A0A8J3E1R0</accession>
<dbReference type="Gene3D" id="3.90.226.10">
    <property type="entry name" value="2-enoyl-CoA Hydratase, Chain A, domain 1"/>
    <property type="match status" value="1"/>
</dbReference>
<dbReference type="GO" id="GO:0003824">
    <property type="term" value="F:catalytic activity"/>
    <property type="evidence" value="ECO:0007669"/>
    <property type="project" value="UniProtKB-ARBA"/>
</dbReference>
<reference evidence="1" key="2">
    <citation type="submission" date="2020-09" db="EMBL/GenBank/DDBJ databases">
        <authorList>
            <person name="Sun Q."/>
            <person name="Zhou Y."/>
        </authorList>
    </citation>
    <scope>NUCLEOTIDE SEQUENCE</scope>
    <source>
        <strain evidence="1">CGMCC 1.15725</strain>
    </source>
</reference>
<keyword evidence="2" id="KW-1185">Reference proteome</keyword>
<sequence>MPEEICKTDPFEAHRMAPGVILVRITAKPFGVFTIEARRQLTAFLENVASAHGARAVVLTGTGASFSAGSNIREFEATPAWIEEARRVETRLNETIERGPVPVIAACNGHTLGGGCVLALACDFRIAAQSATFGVPEVKLGAMPTATGTMRLPQLVGRGQALRLILTGQPIDAAEALRIGLIEELVDDDRLEARALELAAQIAAVSPRAVATARRSVAAGLRLGYQAGLLMEEELTVPLGLSDDAIEGKAAFVEKRPPRFG</sequence>